<dbReference type="NCBIfam" id="TIGR00266">
    <property type="entry name" value="TIGR00266 family protein"/>
    <property type="match status" value="1"/>
</dbReference>
<dbReference type="InterPro" id="IPR036983">
    <property type="entry name" value="AIM24_sf"/>
</dbReference>
<comment type="caution">
    <text evidence="1">The sequence shown here is derived from an EMBL/GenBank/DDBJ whole genome shotgun (WGS) entry which is preliminary data.</text>
</comment>
<dbReference type="AlphaFoldDB" id="A0A318L7Z0"/>
<dbReference type="RefSeq" id="WP_022936507.1">
    <property type="nucleotide sequence ID" value="NZ_CABKRQ010000001.1"/>
</dbReference>
<accession>A0A318L7Z0</accession>
<dbReference type="InterPro" id="IPR002838">
    <property type="entry name" value="AIM24"/>
</dbReference>
<gene>
    <name evidence="1" type="ORF">DES51_101203</name>
</gene>
<proteinExistence type="predicted"/>
<dbReference type="SUPFAM" id="SSF51219">
    <property type="entry name" value="TRAP-like"/>
    <property type="match status" value="1"/>
</dbReference>
<dbReference type="Proteomes" id="UP000247612">
    <property type="component" value="Unassembled WGS sequence"/>
</dbReference>
<name>A0A318L7Z0_9FIRM</name>
<dbReference type="Pfam" id="PF01987">
    <property type="entry name" value="AIM24"/>
    <property type="match status" value="1"/>
</dbReference>
<dbReference type="Gene3D" id="3.60.160.10">
    <property type="entry name" value="Mitochondrial biogenesis AIM24"/>
    <property type="match status" value="1"/>
</dbReference>
<sequence>MKYEIIGNQLPAVELTLGKDESVYTESGGMSWMDDCFEMNSNTRGGLMKGLARAFSGESIFMTTYTCLKEGGKITFGSSFPGNILPVQLSEGESLIIQKTAFLAAEESVILEVFVNKRAGAGFFGGEGFILQKISGPGTAFLEIDGEVMEKTLKPGEKLKVDQGYIAAYEPSVDFSVETVKGVKNVLFSGEGLFLATLTGPGKVWLQTMPFNVLAGRIAACMPTKK</sequence>
<dbReference type="PANTHER" id="PTHR43657:SF1">
    <property type="entry name" value="ALTERED INHERITANCE OF MITOCHONDRIA PROTEIN 24, MITOCHONDRIAL"/>
    <property type="match status" value="1"/>
</dbReference>
<dbReference type="OrthoDB" id="9779518at2"/>
<organism evidence="1 2">
    <name type="scientific">Dielma fastidiosa</name>
    <dbReference type="NCBI Taxonomy" id="1034346"/>
    <lineage>
        <taxon>Bacteria</taxon>
        <taxon>Bacillati</taxon>
        <taxon>Bacillota</taxon>
        <taxon>Erysipelotrichia</taxon>
        <taxon>Erysipelotrichales</taxon>
        <taxon>Erysipelotrichaceae</taxon>
        <taxon>Dielma</taxon>
    </lineage>
</organism>
<evidence type="ECO:0000313" key="2">
    <source>
        <dbReference type="Proteomes" id="UP000247612"/>
    </source>
</evidence>
<reference evidence="1 2" key="1">
    <citation type="submission" date="2018-05" db="EMBL/GenBank/DDBJ databases">
        <title>Genomic Encyclopedia of Type Strains, Phase IV (KMG-IV): sequencing the most valuable type-strain genomes for metagenomic binning, comparative biology and taxonomic classification.</title>
        <authorList>
            <person name="Goeker M."/>
        </authorList>
    </citation>
    <scope>NUCLEOTIDE SEQUENCE [LARGE SCALE GENOMIC DNA]</scope>
    <source>
        <strain evidence="1 2">JC118</strain>
    </source>
</reference>
<keyword evidence="2" id="KW-1185">Reference proteome</keyword>
<dbReference type="InterPro" id="IPR016031">
    <property type="entry name" value="Trp_RNA-bd_attenuator-like_dom"/>
</dbReference>
<protein>
    <submittedName>
        <fullName evidence="1">Uncharacterized protein (TIGR00266 family)</fullName>
    </submittedName>
</protein>
<evidence type="ECO:0000313" key="1">
    <source>
        <dbReference type="EMBL" id="PXX81593.1"/>
    </source>
</evidence>
<dbReference type="PANTHER" id="PTHR43657">
    <property type="entry name" value="TRYPTOPHAN RNA-BINDING ATTENUATOR PROTEIN-LIKE PROTEIN"/>
    <property type="match status" value="1"/>
</dbReference>
<dbReference type="GeneID" id="94441611"/>
<dbReference type="STRING" id="1034346.GCA_000313565_00200"/>
<dbReference type="EMBL" id="QJKH01000001">
    <property type="protein sequence ID" value="PXX81593.1"/>
    <property type="molecule type" value="Genomic_DNA"/>
</dbReference>